<keyword evidence="3" id="KW-1185">Reference proteome</keyword>
<dbReference type="AlphaFoldDB" id="A0A853I3N1"/>
<protein>
    <submittedName>
        <fullName evidence="2">Uncharacterized protein</fullName>
    </submittedName>
</protein>
<name>A0A853I3N1_9GAMM</name>
<dbReference type="EMBL" id="JACCKB010000022">
    <property type="protein sequence ID" value="NYZ67229.1"/>
    <property type="molecule type" value="Genomic_DNA"/>
</dbReference>
<keyword evidence="1" id="KW-0812">Transmembrane</keyword>
<organism evidence="2 3">
    <name type="scientific">Spartinivicinus marinus</name>
    <dbReference type="NCBI Taxonomy" id="2994442"/>
    <lineage>
        <taxon>Bacteria</taxon>
        <taxon>Pseudomonadati</taxon>
        <taxon>Pseudomonadota</taxon>
        <taxon>Gammaproteobacteria</taxon>
        <taxon>Oceanospirillales</taxon>
        <taxon>Zooshikellaceae</taxon>
        <taxon>Spartinivicinus</taxon>
    </lineage>
</organism>
<feature type="transmembrane region" description="Helical" evidence="1">
    <location>
        <begin position="49"/>
        <end position="71"/>
    </location>
</feature>
<comment type="caution">
    <text evidence="2">The sequence shown here is derived from an EMBL/GenBank/DDBJ whole genome shotgun (WGS) entry which is preliminary data.</text>
</comment>
<sequence>MSDLLVFLGILLIVLTIWEIRSDTTDPSMLFDYINPLDYFDITRDKHPIMFWSIISFQLVIGFSLIVYGLAAGWS</sequence>
<dbReference type="Proteomes" id="UP000569732">
    <property type="component" value="Unassembled WGS sequence"/>
</dbReference>
<proteinExistence type="predicted"/>
<reference evidence="2 3" key="1">
    <citation type="submission" date="2020-07" db="EMBL/GenBank/DDBJ databases">
        <title>Endozoicomonas sp. nov., isolated from sediment.</title>
        <authorList>
            <person name="Gu T."/>
        </authorList>
    </citation>
    <scope>NUCLEOTIDE SEQUENCE [LARGE SCALE GENOMIC DNA]</scope>
    <source>
        <strain evidence="2 3">SM1973</strain>
    </source>
</reference>
<keyword evidence="1" id="KW-0472">Membrane</keyword>
<keyword evidence="1" id="KW-1133">Transmembrane helix</keyword>
<gene>
    <name evidence="2" type="ORF">H0A36_14520</name>
</gene>
<evidence type="ECO:0000256" key="1">
    <source>
        <dbReference type="SAM" id="Phobius"/>
    </source>
</evidence>
<evidence type="ECO:0000313" key="3">
    <source>
        <dbReference type="Proteomes" id="UP000569732"/>
    </source>
</evidence>
<dbReference type="RefSeq" id="WP_180569252.1">
    <property type="nucleotide sequence ID" value="NZ_JACCKB010000022.1"/>
</dbReference>
<evidence type="ECO:0000313" key="2">
    <source>
        <dbReference type="EMBL" id="NYZ67229.1"/>
    </source>
</evidence>
<accession>A0A853I3N1</accession>